<evidence type="ECO:0000313" key="1">
    <source>
        <dbReference type="EMBL" id="EFW03894.1"/>
    </source>
</evidence>
<dbReference type="Proteomes" id="UP000003157">
    <property type="component" value="Unassembled WGS sequence"/>
</dbReference>
<accession>E7GDN7</accession>
<dbReference type="EMBL" id="ADKX01000042">
    <property type="protein sequence ID" value="EFW03894.1"/>
    <property type="molecule type" value="Genomic_DNA"/>
</dbReference>
<dbReference type="RefSeq" id="WP_008789967.1">
    <property type="nucleotide sequence ID" value="NZ_AKCB01000001.1"/>
</dbReference>
<evidence type="ECO:0000313" key="2">
    <source>
        <dbReference type="Proteomes" id="UP000003157"/>
    </source>
</evidence>
<proteinExistence type="predicted"/>
<comment type="caution">
    <text evidence="1">The sequence shown here is derived from an EMBL/GenBank/DDBJ whole genome shotgun (WGS) entry which is preliminary data.</text>
</comment>
<keyword evidence="2" id="KW-1185">Reference proteome</keyword>
<dbReference type="STRING" id="100884.GCA_000269565_00544"/>
<organism evidence="1 2">
    <name type="scientific">Coprobacillus cateniformis</name>
    <dbReference type="NCBI Taxonomy" id="100884"/>
    <lineage>
        <taxon>Bacteria</taxon>
        <taxon>Bacillati</taxon>
        <taxon>Bacillota</taxon>
        <taxon>Erysipelotrichia</taxon>
        <taxon>Erysipelotrichales</taxon>
        <taxon>Coprobacillaceae</taxon>
        <taxon>Coprobacillus</taxon>
    </lineage>
</organism>
<dbReference type="GeneID" id="78228451"/>
<name>E7GDN7_9FIRM</name>
<reference evidence="1 2" key="1">
    <citation type="submission" date="2010-12" db="EMBL/GenBank/DDBJ databases">
        <title>The Genome Sequence of Coprobacillus sp. strain 29_1.</title>
        <authorList>
            <consortium name="The Broad Institute Genome Sequencing Platform"/>
            <person name="Earl A."/>
            <person name="Ward D."/>
            <person name="Feldgarden M."/>
            <person name="Gevers D."/>
            <person name="Daigneault M."/>
            <person name="Sibley C.D."/>
            <person name="White A."/>
            <person name="Strauss J."/>
            <person name="Allen-Vercoe E."/>
            <person name="Young S.K."/>
            <person name="Zeng Q."/>
            <person name="Gargeya S."/>
            <person name="Fitzgerald M."/>
            <person name="Haas B."/>
            <person name="Abouelleil A."/>
            <person name="Alvarado L."/>
            <person name="Arachchi H.M."/>
            <person name="Berlin A."/>
            <person name="Brown A."/>
            <person name="Chapman S.B."/>
            <person name="Chen Z."/>
            <person name="Dunbar C."/>
            <person name="Freedman E."/>
            <person name="Gearin G."/>
            <person name="Gellesch M."/>
            <person name="Goldberg J."/>
            <person name="Griggs A."/>
            <person name="Gujja S."/>
            <person name="Heilman E."/>
            <person name="Heiman D."/>
            <person name="Howarth C."/>
            <person name="Larson L."/>
            <person name="Lui A."/>
            <person name="MacDonald P.J.P."/>
            <person name="Mehta T."/>
            <person name="Montmayeur A."/>
            <person name="Murphy C."/>
            <person name="Neiman D."/>
            <person name="Pearson M."/>
            <person name="Priest M."/>
            <person name="Roberts A."/>
            <person name="Saif S."/>
            <person name="Shea T."/>
            <person name="Shenoy N."/>
            <person name="Sisk P."/>
            <person name="Stolte C."/>
            <person name="Sykes S."/>
            <person name="White J."/>
            <person name="Yandava C."/>
            <person name="Nusbaum C."/>
            <person name="Birren B."/>
        </authorList>
    </citation>
    <scope>NUCLEOTIDE SEQUENCE [LARGE SCALE GENOMIC DNA]</scope>
    <source>
        <strain evidence="1 2">29_1</strain>
    </source>
</reference>
<dbReference type="HOGENOM" id="CLU_2805101_0_0_9"/>
<protein>
    <submittedName>
        <fullName evidence="1">Uncharacterized protein</fullName>
    </submittedName>
</protein>
<dbReference type="OrthoDB" id="9996384at2"/>
<sequence length="67" mass="8095">MKRKNYKVKVKLIFETTMDHSQTSMQKAQEDVNRVLTDYLKDKKLNILNLFNDRPPHIIYKVEKKDD</sequence>
<dbReference type="AlphaFoldDB" id="E7GDN7"/>
<gene>
    <name evidence="1" type="ORF">HMPREF9488_02880</name>
</gene>